<dbReference type="EMBL" id="MLIK01000019">
    <property type="protein sequence ID" value="OHU22381.1"/>
    <property type="molecule type" value="Genomic_DNA"/>
</dbReference>
<reference evidence="2 3" key="1">
    <citation type="submission" date="2016-10" db="EMBL/GenBank/DDBJ databases">
        <title>Evaluation of Human, Veterinary and Environmental Mycobacterium chelonae Isolates by Core Genome Phylogenomic Analysis, Targeted Gene Comparison, and Anti-microbial Susceptibility Patterns: A Tale of Mistaken Identities.</title>
        <authorList>
            <person name="Fogelson S.B."/>
            <person name="Camus A.C."/>
            <person name="Lorenz W."/>
            <person name="Vasireddy R."/>
            <person name="Vasireddy S."/>
            <person name="Smith T."/>
            <person name="Brown-Elliott B.A."/>
            <person name="Wallace R.J.Jr."/>
            <person name="Hasan N.A."/>
            <person name="Reischl U."/>
            <person name="Sanchez S."/>
        </authorList>
    </citation>
    <scope>NUCLEOTIDE SEQUENCE [LARGE SCALE GENOMIC DNA]</scope>
    <source>
        <strain evidence="2 3">1559</strain>
    </source>
</reference>
<organism evidence="2 3">
    <name type="scientific">Mycobacteroides franklinii</name>
    <dbReference type="NCBI Taxonomy" id="948102"/>
    <lineage>
        <taxon>Bacteria</taxon>
        <taxon>Bacillati</taxon>
        <taxon>Actinomycetota</taxon>
        <taxon>Actinomycetes</taxon>
        <taxon>Mycobacteriales</taxon>
        <taxon>Mycobacteriaceae</taxon>
        <taxon>Mycobacteroides</taxon>
    </lineage>
</organism>
<feature type="domain" description="CHK kinase-like" evidence="1">
    <location>
        <begin position="144"/>
        <end position="318"/>
    </location>
</feature>
<protein>
    <recommendedName>
        <fullName evidence="1">CHK kinase-like domain-containing protein</fullName>
    </recommendedName>
</protein>
<dbReference type="OrthoDB" id="141068at2"/>
<dbReference type="PANTHER" id="PTHR11012">
    <property type="entry name" value="PROTEIN KINASE-LIKE DOMAIN-CONTAINING"/>
    <property type="match status" value="1"/>
</dbReference>
<dbReference type="Pfam" id="PF01636">
    <property type="entry name" value="APH"/>
    <property type="match status" value="1"/>
</dbReference>
<dbReference type="Proteomes" id="UP000179616">
    <property type="component" value="Unassembled WGS sequence"/>
</dbReference>
<dbReference type="Gene3D" id="3.90.1200.10">
    <property type="match status" value="1"/>
</dbReference>
<dbReference type="InterPro" id="IPR015897">
    <property type="entry name" value="CHK_kinase-like"/>
</dbReference>
<dbReference type="STRING" id="948102.BKG76_18140"/>
<evidence type="ECO:0000313" key="3">
    <source>
        <dbReference type="Proteomes" id="UP000179616"/>
    </source>
</evidence>
<evidence type="ECO:0000259" key="1">
    <source>
        <dbReference type="SMART" id="SM00587"/>
    </source>
</evidence>
<accession>A0A1S1L9K9</accession>
<dbReference type="InterPro" id="IPR002575">
    <property type="entry name" value="Aminoglycoside_PTrfase"/>
</dbReference>
<name>A0A1S1L9K9_9MYCO</name>
<comment type="caution">
    <text evidence="2">The sequence shown here is derived from an EMBL/GenBank/DDBJ whole genome shotgun (WGS) entry which is preliminary data.</text>
</comment>
<dbReference type="InterPro" id="IPR011009">
    <property type="entry name" value="Kinase-like_dom_sf"/>
</dbReference>
<proteinExistence type="predicted"/>
<dbReference type="AlphaFoldDB" id="A0A1S1L9K9"/>
<sequence length="381" mass="41774">MEACVFEAVHAAGLLVHQTARYVVDRMLPDRAMPKTAHDVTPEWMATALGLRSGDVERVTVADEHHGTASRARLSLGYRTPALGPETVFLKFAPTAFVGRLFLNALGLGEREIGVYRKVLGELPHIAPKGYVAQWDRQHGRGVLVIEDLTARGCRLNDVRSACPPQDASGVLATLAMVHARYWNSPRFQGDLRCLVNSSGQRAIAERVKAAALKRSIDGVPQDVHRAARVLDRRSDAVDTFWGSLPGTLTHGDTHLGNIFFNPDGSAGFFDWQVATRGPAIRDVAYFLISSLSPDAARSHERELLDEYQHRLVQCGGPDLESRELWDMYRAAATHFYIGAVVTAAFGDRLQAGDIARVGVQRAVAAVTSLDSFGVLRRFLD</sequence>
<dbReference type="SUPFAM" id="SSF56112">
    <property type="entry name" value="Protein kinase-like (PK-like)"/>
    <property type="match status" value="1"/>
</dbReference>
<dbReference type="PANTHER" id="PTHR11012:SF30">
    <property type="entry name" value="PROTEIN KINASE-LIKE DOMAIN-CONTAINING"/>
    <property type="match status" value="1"/>
</dbReference>
<evidence type="ECO:0000313" key="2">
    <source>
        <dbReference type="EMBL" id="OHU22381.1"/>
    </source>
</evidence>
<gene>
    <name evidence="2" type="ORF">BKG76_18140</name>
</gene>
<dbReference type="SMART" id="SM00587">
    <property type="entry name" value="CHK"/>
    <property type="match status" value="1"/>
</dbReference>